<keyword evidence="3" id="KW-1185">Reference proteome</keyword>
<proteinExistence type="predicted"/>
<name>A0A6M5Y598_9BACT</name>
<sequence length="263" mass="30304">MKIRVLVRWFSGLFVGLCVAACSVPDAPDPGPEYRLVRTTYSGLSGRTLNIDTTLYTYDQLGRLSSYTSHGENPQAVRRTMIYYNAENRIDHIDQQLPNGGFLDGTTRVVGWRAIYRHDAMGNVETVTVSKAIDDFAHFTPYEEYRFMYEANRVPSRITVIKLNTNQADNYDYTYSEGNIIRVRHTSVLLAKAEEVTYEYDDRQNVNKGIIRLTPDLDYYNRNNRITGLTPFYDERGLLVKTTSPGQIRDNITLYTYEEVTRN</sequence>
<keyword evidence="1" id="KW-0732">Signal</keyword>
<evidence type="ECO:0000313" key="2">
    <source>
        <dbReference type="EMBL" id="QJW88586.1"/>
    </source>
</evidence>
<dbReference type="KEGG" id="stae:HNV11_03945"/>
<dbReference type="Proteomes" id="UP000502756">
    <property type="component" value="Chromosome"/>
</dbReference>
<gene>
    <name evidence="2" type="ORF">HNV11_03945</name>
</gene>
<evidence type="ECO:0008006" key="4">
    <source>
        <dbReference type="Google" id="ProtNLM"/>
    </source>
</evidence>
<feature type="signal peptide" evidence="1">
    <location>
        <begin position="1"/>
        <end position="20"/>
    </location>
</feature>
<dbReference type="EMBL" id="CP053435">
    <property type="protein sequence ID" value="QJW88586.1"/>
    <property type="molecule type" value="Genomic_DNA"/>
</dbReference>
<dbReference type="RefSeq" id="WP_171738423.1">
    <property type="nucleotide sequence ID" value="NZ_CP053435.1"/>
</dbReference>
<organism evidence="2 3">
    <name type="scientific">Spirosoma taeanense</name>
    <dbReference type="NCBI Taxonomy" id="2735870"/>
    <lineage>
        <taxon>Bacteria</taxon>
        <taxon>Pseudomonadati</taxon>
        <taxon>Bacteroidota</taxon>
        <taxon>Cytophagia</taxon>
        <taxon>Cytophagales</taxon>
        <taxon>Cytophagaceae</taxon>
        <taxon>Spirosoma</taxon>
    </lineage>
</organism>
<dbReference type="AlphaFoldDB" id="A0A6M5Y598"/>
<evidence type="ECO:0000256" key="1">
    <source>
        <dbReference type="SAM" id="SignalP"/>
    </source>
</evidence>
<evidence type="ECO:0000313" key="3">
    <source>
        <dbReference type="Proteomes" id="UP000502756"/>
    </source>
</evidence>
<reference evidence="2 3" key="1">
    <citation type="submission" date="2020-05" db="EMBL/GenBank/DDBJ databases">
        <title>Genome sequencing of Spirosoma sp. TS118.</title>
        <authorList>
            <person name="Lee J.-H."/>
            <person name="Jeong S."/>
            <person name="Zhao L."/>
            <person name="Jung J.-H."/>
            <person name="Kim M.-K."/>
            <person name="Lim S."/>
        </authorList>
    </citation>
    <scope>NUCLEOTIDE SEQUENCE [LARGE SCALE GENOMIC DNA]</scope>
    <source>
        <strain evidence="2 3">TS118</strain>
    </source>
</reference>
<protein>
    <recommendedName>
        <fullName evidence="4">YD repeat-containing protein</fullName>
    </recommendedName>
</protein>
<feature type="chain" id="PRO_5026999720" description="YD repeat-containing protein" evidence="1">
    <location>
        <begin position="21"/>
        <end position="263"/>
    </location>
</feature>
<accession>A0A6M5Y598</accession>